<dbReference type="PANTHER" id="PTHR43312">
    <property type="entry name" value="D-THREO-ALDOSE 1-DEHYDROGENASE"/>
    <property type="match status" value="1"/>
</dbReference>
<evidence type="ECO:0000313" key="2">
    <source>
        <dbReference type="EMBL" id="CAA9559907.1"/>
    </source>
</evidence>
<dbReference type="InterPro" id="IPR036812">
    <property type="entry name" value="NAD(P)_OxRdtase_dom_sf"/>
</dbReference>
<dbReference type="Gene3D" id="3.20.20.100">
    <property type="entry name" value="NADP-dependent oxidoreductase domain"/>
    <property type="match status" value="1"/>
</dbReference>
<protein>
    <submittedName>
        <fullName evidence="2">Oxidoreductase, aldo/keto reductase family</fullName>
    </submittedName>
</protein>
<dbReference type="SUPFAM" id="SSF51430">
    <property type="entry name" value="NAD(P)-linked oxidoreductase"/>
    <property type="match status" value="1"/>
</dbReference>
<dbReference type="EMBL" id="CADCWJ010000336">
    <property type="protein sequence ID" value="CAA9559907.1"/>
    <property type="molecule type" value="Genomic_DNA"/>
</dbReference>
<dbReference type="InterPro" id="IPR023210">
    <property type="entry name" value="NADP_OxRdtase_dom"/>
</dbReference>
<sequence>MATTLQPARSFGATGVTVPVIGYGTAPLGKSDVSREHAERCLNHAIDRGITYLDTSPDYGSEPHVGAVMQSRRDEVFLATKVNRRSHDGVLEELKESLDRLQTSHVDLIQVHAVNAWADLEQVLAPDGAVAGLLEARKQGLVRFIGITGHARPELLGYALEHYPFDTVLVALGMADRLVTSPETFVLPRAVQRNVGVIAMKVFGHGTFTRRGLALRYSLGLPGVSLAILGMDNVEQIDENVELAANVQPLSLDEEQELVAEVRPLVERDANDSQEGQGDLFWLHDTKVMGWQEQDEPVLVRY</sequence>
<dbReference type="PANTHER" id="PTHR43312:SF1">
    <property type="entry name" value="NADP-DEPENDENT OXIDOREDUCTASE DOMAIN-CONTAINING PROTEIN"/>
    <property type="match status" value="1"/>
</dbReference>
<feature type="domain" description="NADP-dependent oxidoreductase" evidence="1">
    <location>
        <begin position="21"/>
        <end position="211"/>
    </location>
</feature>
<organism evidence="2">
    <name type="scientific">uncultured Thermomicrobiales bacterium</name>
    <dbReference type="NCBI Taxonomy" id="1645740"/>
    <lineage>
        <taxon>Bacteria</taxon>
        <taxon>Pseudomonadati</taxon>
        <taxon>Thermomicrobiota</taxon>
        <taxon>Thermomicrobia</taxon>
        <taxon>Thermomicrobiales</taxon>
        <taxon>environmental samples</taxon>
    </lineage>
</organism>
<dbReference type="CDD" id="cd19100">
    <property type="entry name" value="AKR_unchar"/>
    <property type="match status" value="1"/>
</dbReference>
<name>A0A6J4UXX9_9BACT</name>
<dbReference type="PRINTS" id="PR00069">
    <property type="entry name" value="ALDKETRDTASE"/>
</dbReference>
<dbReference type="Pfam" id="PF00248">
    <property type="entry name" value="Aldo_ket_red"/>
    <property type="match status" value="1"/>
</dbReference>
<dbReference type="InterPro" id="IPR053135">
    <property type="entry name" value="AKR2_Oxidoreductase"/>
</dbReference>
<dbReference type="InterPro" id="IPR020471">
    <property type="entry name" value="AKR"/>
</dbReference>
<evidence type="ECO:0000259" key="1">
    <source>
        <dbReference type="Pfam" id="PF00248"/>
    </source>
</evidence>
<proteinExistence type="predicted"/>
<accession>A0A6J4UXX9</accession>
<gene>
    <name evidence="2" type="ORF">AVDCRST_MAG87-1498</name>
</gene>
<dbReference type="GO" id="GO:0016491">
    <property type="term" value="F:oxidoreductase activity"/>
    <property type="evidence" value="ECO:0007669"/>
    <property type="project" value="InterPro"/>
</dbReference>
<dbReference type="AlphaFoldDB" id="A0A6J4UXX9"/>
<reference evidence="2" key="1">
    <citation type="submission" date="2020-02" db="EMBL/GenBank/DDBJ databases">
        <authorList>
            <person name="Meier V. D."/>
        </authorList>
    </citation>
    <scope>NUCLEOTIDE SEQUENCE</scope>
    <source>
        <strain evidence="2">AVDCRST_MAG87</strain>
    </source>
</reference>